<evidence type="ECO:0000313" key="4">
    <source>
        <dbReference type="Proteomes" id="UP001500236"/>
    </source>
</evidence>
<feature type="transmembrane region" description="Helical" evidence="2">
    <location>
        <begin position="40"/>
        <end position="63"/>
    </location>
</feature>
<sequence length="150" mass="15888">MMIGRRLRRMRLLLAVFAATAVVSLGGVVAILLGQDTVGLVVLLLATQGLIAGCAAVIHRAVLRTRTRSDEGRVGEPRPEISPEDVIAGVREELEAHGANEQRLAKLLQQQEAAQAQMRRRLFDESFPGGAGGSTGATDVSAAPRTPEQG</sequence>
<accession>A0ABP6M6L1</accession>
<feature type="region of interest" description="Disordered" evidence="1">
    <location>
        <begin position="116"/>
        <end position="150"/>
    </location>
</feature>
<keyword evidence="2" id="KW-0472">Membrane</keyword>
<proteinExistence type="predicted"/>
<dbReference type="EMBL" id="BAAAVT010000021">
    <property type="protein sequence ID" value="GAA3074094.1"/>
    <property type="molecule type" value="Genomic_DNA"/>
</dbReference>
<evidence type="ECO:0000313" key="3">
    <source>
        <dbReference type="EMBL" id="GAA3074094.1"/>
    </source>
</evidence>
<evidence type="ECO:0000256" key="1">
    <source>
        <dbReference type="SAM" id="MobiDB-lite"/>
    </source>
</evidence>
<organism evidence="3 4">
    <name type="scientific">Nesterenkonia aethiopica</name>
    <dbReference type="NCBI Taxonomy" id="269144"/>
    <lineage>
        <taxon>Bacteria</taxon>
        <taxon>Bacillati</taxon>
        <taxon>Actinomycetota</taxon>
        <taxon>Actinomycetes</taxon>
        <taxon>Micrococcales</taxon>
        <taxon>Micrococcaceae</taxon>
        <taxon>Nesterenkonia</taxon>
    </lineage>
</organism>
<name>A0ABP6M6L1_9MICC</name>
<keyword evidence="2" id="KW-1133">Transmembrane helix</keyword>
<protein>
    <submittedName>
        <fullName evidence="3">Uncharacterized protein</fullName>
    </submittedName>
</protein>
<reference evidence="4" key="1">
    <citation type="journal article" date="2019" name="Int. J. Syst. Evol. Microbiol.">
        <title>The Global Catalogue of Microorganisms (GCM) 10K type strain sequencing project: providing services to taxonomists for standard genome sequencing and annotation.</title>
        <authorList>
            <consortium name="The Broad Institute Genomics Platform"/>
            <consortium name="The Broad Institute Genome Sequencing Center for Infectious Disease"/>
            <person name="Wu L."/>
            <person name="Ma J."/>
        </authorList>
    </citation>
    <scope>NUCLEOTIDE SEQUENCE [LARGE SCALE GENOMIC DNA]</scope>
    <source>
        <strain evidence="4">JCM 14309</strain>
    </source>
</reference>
<keyword evidence="2" id="KW-0812">Transmembrane</keyword>
<comment type="caution">
    <text evidence="3">The sequence shown here is derived from an EMBL/GenBank/DDBJ whole genome shotgun (WGS) entry which is preliminary data.</text>
</comment>
<dbReference type="Proteomes" id="UP001500236">
    <property type="component" value="Unassembled WGS sequence"/>
</dbReference>
<evidence type="ECO:0000256" key="2">
    <source>
        <dbReference type="SAM" id="Phobius"/>
    </source>
</evidence>
<gene>
    <name evidence="3" type="ORF">GCM10010529_27480</name>
</gene>
<keyword evidence="4" id="KW-1185">Reference proteome</keyword>